<keyword evidence="3" id="KW-1185">Reference proteome</keyword>
<evidence type="ECO:0000313" key="2">
    <source>
        <dbReference type="EMBL" id="KAA8521103.1"/>
    </source>
</evidence>
<feature type="compositionally biased region" description="Polar residues" evidence="1">
    <location>
        <begin position="22"/>
        <end position="34"/>
    </location>
</feature>
<dbReference type="Proteomes" id="UP000325577">
    <property type="component" value="Linkage Group LG5"/>
</dbReference>
<dbReference type="EMBL" id="CM018048">
    <property type="protein sequence ID" value="KAA8521103.1"/>
    <property type="molecule type" value="Genomic_DNA"/>
</dbReference>
<accession>A0A5J4ZQD4</accession>
<sequence>MEIGFRCRVEFLQPRLLEDLQGQRSKLTGSSPSELPSDDQVREEARKNQEATIKMGQKFMGRGYNICVKKLIKILLDFDLNHLDVVNLPLEELDDDEEDVPPTS</sequence>
<gene>
    <name evidence="2" type="ORF">F0562_011744</name>
</gene>
<feature type="region of interest" description="Disordered" evidence="1">
    <location>
        <begin position="22"/>
        <end position="49"/>
    </location>
</feature>
<proteinExistence type="predicted"/>
<reference evidence="2 3" key="1">
    <citation type="submission" date="2019-09" db="EMBL/GenBank/DDBJ databases">
        <title>A chromosome-level genome assembly of the Chinese tupelo Nyssa sinensis.</title>
        <authorList>
            <person name="Yang X."/>
            <person name="Kang M."/>
            <person name="Yang Y."/>
            <person name="Xiong H."/>
            <person name="Wang M."/>
            <person name="Zhang Z."/>
            <person name="Wang Z."/>
            <person name="Wu H."/>
            <person name="Ma T."/>
            <person name="Liu J."/>
            <person name="Xi Z."/>
        </authorList>
    </citation>
    <scope>NUCLEOTIDE SEQUENCE [LARGE SCALE GENOMIC DNA]</scope>
    <source>
        <strain evidence="2">J267</strain>
        <tissue evidence="2">Leaf</tissue>
    </source>
</reference>
<feature type="compositionally biased region" description="Basic and acidic residues" evidence="1">
    <location>
        <begin position="39"/>
        <end position="49"/>
    </location>
</feature>
<organism evidence="2 3">
    <name type="scientific">Nyssa sinensis</name>
    <dbReference type="NCBI Taxonomy" id="561372"/>
    <lineage>
        <taxon>Eukaryota</taxon>
        <taxon>Viridiplantae</taxon>
        <taxon>Streptophyta</taxon>
        <taxon>Embryophyta</taxon>
        <taxon>Tracheophyta</taxon>
        <taxon>Spermatophyta</taxon>
        <taxon>Magnoliopsida</taxon>
        <taxon>eudicotyledons</taxon>
        <taxon>Gunneridae</taxon>
        <taxon>Pentapetalae</taxon>
        <taxon>asterids</taxon>
        <taxon>Cornales</taxon>
        <taxon>Nyssaceae</taxon>
        <taxon>Nyssa</taxon>
    </lineage>
</organism>
<protein>
    <submittedName>
        <fullName evidence="2">Uncharacterized protein</fullName>
    </submittedName>
</protein>
<name>A0A5J4ZQD4_9ASTE</name>
<dbReference type="AlphaFoldDB" id="A0A5J4ZQD4"/>
<evidence type="ECO:0000256" key="1">
    <source>
        <dbReference type="SAM" id="MobiDB-lite"/>
    </source>
</evidence>
<evidence type="ECO:0000313" key="3">
    <source>
        <dbReference type="Proteomes" id="UP000325577"/>
    </source>
</evidence>